<name>A0A1I1HH79_9CLOT</name>
<reference evidence="1 2" key="1">
    <citation type="submission" date="2016-10" db="EMBL/GenBank/DDBJ databases">
        <authorList>
            <person name="de Groot N.N."/>
        </authorList>
    </citation>
    <scope>NUCLEOTIDE SEQUENCE [LARGE SCALE GENOMIC DNA]</scope>
    <source>
        <strain evidence="1 2">DSM 12992</strain>
    </source>
</reference>
<proteinExistence type="predicted"/>
<keyword evidence="2" id="KW-1185">Reference proteome</keyword>
<sequence length="141" mass="16233">MDNGKYVEEICRAMIKEFEEKEHFTLDEGVKAIKDLYRVKEECNWATNIANTIDNIINDIANKICIGGIAASIFKYKKIRDKITIDKDNVIWYDGFERVGIASGIKNITEKKTNDIEEILIEKNNGKSIRINDKAFVLGWE</sequence>
<dbReference type="STRING" id="119641.SAMN05421842_101312"/>
<dbReference type="AlphaFoldDB" id="A0A1I1HH79"/>
<dbReference type="RefSeq" id="WP_090088130.1">
    <property type="nucleotide sequence ID" value="NZ_FOMG01000001.1"/>
</dbReference>
<dbReference type="Proteomes" id="UP000199263">
    <property type="component" value="Unassembled WGS sequence"/>
</dbReference>
<evidence type="ECO:0000313" key="2">
    <source>
        <dbReference type="Proteomes" id="UP000199263"/>
    </source>
</evidence>
<dbReference type="OrthoDB" id="1916934at2"/>
<gene>
    <name evidence="1" type="ORF">SAMN05421842_101312</name>
</gene>
<accession>A0A1I1HH79</accession>
<organism evidence="1 2">
    <name type="scientific">Clostridium uliginosum</name>
    <dbReference type="NCBI Taxonomy" id="119641"/>
    <lineage>
        <taxon>Bacteria</taxon>
        <taxon>Bacillati</taxon>
        <taxon>Bacillota</taxon>
        <taxon>Clostridia</taxon>
        <taxon>Eubacteriales</taxon>
        <taxon>Clostridiaceae</taxon>
        <taxon>Clostridium</taxon>
    </lineage>
</organism>
<evidence type="ECO:0000313" key="1">
    <source>
        <dbReference type="EMBL" id="SFC23387.1"/>
    </source>
</evidence>
<protein>
    <submittedName>
        <fullName evidence="1">Uncharacterized protein</fullName>
    </submittedName>
</protein>
<dbReference type="EMBL" id="FOMG01000001">
    <property type="protein sequence ID" value="SFC23387.1"/>
    <property type="molecule type" value="Genomic_DNA"/>
</dbReference>